<evidence type="ECO:0000313" key="2">
    <source>
        <dbReference type="EMBL" id="SDX30135.1"/>
    </source>
</evidence>
<feature type="domain" description="GIY-YIG" evidence="1">
    <location>
        <begin position="43"/>
        <end position="127"/>
    </location>
</feature>
<evidence type="ECO:0000259" key="1">
    <source>
        <dbReference type="PROSITE" id="PS50164"/>
    </source>
</evidence>
<accession>A0A1H3AKK8</accession>
<reference evidence="2 3" key="1">
    <citation type="submission" date="2016-10" db="EMBL/GenBank/DDBJ databases">
        <authorList>
            <person name="de Groot N.N."/>
        </authorList>
    </citation>
    <scope>NUCLEOTIDE SEQUENCE [LARGE SCALE GENOMIC DNA]</scope>
    <source>
        <strain evidence="2 3">DSM 17890</strain>
    </source>
</reference>
<sequence length="308" mass="33533">MRMFLVDGNPKGIVTAEIMNWSGHALSAPRERLPEVLQRPEAKRTGVYFLFGDPLDASGRREVYVGESDDVGKRLAQHSKSDEKDFFESFCIVTSKDQNLTKAHARHLENRLTELAKSAGRSIVLNRIEPTQGVLPESDVSDMEFFRAQVEIILPVLGYDILRASAASRLAKSESEDEVEPAFSTAGAASTALALRLRAAQRGMAAEAVLVDGEVVVRAGSTADAKPDHASNPVENLRNSLVEDGSLADDPASGGNLLRFMRDVSFSSPSQAAAVIYGRNVNGRTSWRLKEGGQTLKEYQVSLTEDVE</sequence>
<dbReference type="InterPro" id="IPR000305">
    <property type="entry name" value="GIY-YIG_endonuc"/>
</dbReference>
<protein>
    <recommendedName>
        <fullName evidence="1">GIY-YIG domain-containing protein</fullName>
    </recommendedName>
</protein>
<proteinExistence type="predicted"/>
<name>A0A1H3AKK8_9RHOB</name>
<keyword evidence="3" id="KW-1185">Reference proteome</keyword>
<evidence type="ECO:0000313" key="3">
    <source>
        <dbReference type="Proteomes" id="UP000199118"/>
    </source>
</evidence>
<dbReference type="AlphaFoldDB" id="A0A1H3AKK8"/>
<gene>
    <name evidence="2" type="ORF">SAMN05444336_104224</name>
</gene>
<dbReference type="Proteomes" id="UP000199118">
    <property type="component" value="Unassembled WGS sequence"/>
</dbReference>
<dbReference type="Pfam" id="PF14267">
    <property type="entry name" value="DUF4357"/>
    <property type="match status" value="1"/>
</dbReference>
<dbReference type="PROSITE" id="PS50164">
    <property type="entry name" value="GIY_YIG"/>
    <property type="match status" value="1"/>
</dbReference>
<organism evidence="2 3">
    <name type="scientific">Albimonas donghaensis</name>
    <dbReference type="NCBI Taxonomy" id="356660"/>
    <lineage>
        <taxon>Bacteria</taxon>
        <taxon>Pseudomonadati</taxon>
        <taxon>Pseudomonadota</taxon>
        <taxon>Alphaproteobacteria</taxon>
        <taxon>Rhodobacterales</taxon>
        <taxon>Paracoccaceae</taxon>
        <taxon>Albimonas</taxon>
    </lineage>
</organism>
<dbReference type="InterPro" id="IPR025579">
    <property type="entry name" value="DUF4357"/>
</dbReference>
<dbReference type="STRING" id="356660.SAMN05444336_104224"/>
<dbReference type="CDD" id="cd10447">
    <property type="entry name" value="GIY-YIG_unchar_2"/>
    <property type="match status" value="1"/>
</dbReference>
<dbReference type="EMBL" id="FNMZ01000004">
    <property type="protein sequence ID" value="SDX30135.1"/>
    <property type="molecule type" value="Genomic_DNA"/>
</dbReference>